<dbReference type="Gene3D" id="1.10.530.10">
    <property type="match status" value="1"/>
</dbReference>
<geneLocation type="plasmid" evidence="4 5">
    <name>bgla_3p</name>
</geneLocation>
<dbReference type="RefSeq" id="WP_013691905.1">
    <property type="nucleotide sequence ID" value="NC_015378.1"/>
</dbReference>
<dbReference type="SUPFAM" id="SSF53955">
    <property type="entry name" value="Lysozyme-like"/>
    <property type="match status" value="1"/>
</dbReference>
<reference evidence="4 5" key="1">
    <citation type="journal article" date="2011" name="J. Bacteriol.">
        <title>Complete genome sequence of Burkholderia gladioli BSR3.</title>
        <authorList>
            <person name="Seo Y.S."/>
            <person name="Lim J."/>
            <person name="Choi B.S."/>
            <person name="Kim H."/>
            <person name="Goo E."/>
            <person name="Lee B."/>
            <person name="Lim J.S."/>
            <person name="Choi I.Y."/>
            <person name="Moon J.S."/>
            <person name="Kim J."/>
            <person name="Hwang I."/>
        </authorList>
    </citation>
    <scope>NUCLEOTIDE SEQUENCE [LARGE SCALE GENOMIC DNA]</scope>
    <source>
        <strain evidence="4 5">BSR3</strain>
        <plasmid evidence="4">bgla_3p</plasmid>
    </source>
</reference>
<dbReference type="InterPro" id="IPR008258">
    <property type="entry name" value="Transglycosylase_SLT_dom_1"/>
</dbReference>
<keyword evidence="2" id="KW-0732">Signal</keyword>
<keyword evidence="5" id="KW-1185">Reference proteome</keyword>
<sequence>MQSAFTVCLAACTWFACAPAFAVDLGPWAKCFIDAAKTYGQDPLLYFSIAQVESSGCKNLIHRNTDGTRDIGCMQINSSAIPFLQKYGITEDRLLTDPCLNIHVGAWILQTKVRRLGPTWEAVGAYNAACSKLKGLDCFAARMKYIRKVAAAYNAHMDKAEPPGNEAEPPPVPPQLRMSGD</sequence>
<evidence type="ECO:0000256" key="1">
    <source>
        <dbReference type="SAM" id="MobiDB-lite"/>
    </source>
</evidence>
<feature type="chain" id="PRO_5003285861" evidence="2">
    <location>
        <begin position="23"/>
        <end position="181"/>
    </location>
</feature>
<evidence type="ECO:0000313" key="4">
    <source>
        <dbReference type="EMBL" id="AEA65770.1"/>
    </source>
</evidence>
<proteinExistence type="predicted"/>
<dbReference type="AlphaFoldDB" id="F2LSH4"/>
<name>F2LSH4_BURGS</name>
<feature type="domain" description="Transglycosylase SLT" evidence="3">
    <location>
        <begin position="31"/>
        <end position="130"/>
    </location>
</feature>
<dbReference type="HOGENOM" id="CLU_094905_1_0_4"/>
<gene>
    <name evidence="4" type="ordered locus">bgla_3p0690</name>
</gene>
<dbReference type="Pfam" id="PF01464">
    <property type="entry name" value="SLT"/>
    <property type="match status" value="1"/>
</dbReference>
<feature type="region of interest" description="Disordered" evidence="1">
    <location>
        <begin position="159"/>
        <end position="181"/>
    </location>
</feature>
<evidence type="ECO:0000313" key="5">
    <source>
        <dbReference type="Proteomes" id="UP000008316"/>
    </source>
</evidence>
<organism evidence="4 5">
    <name type="scientific">Burkholderia gladioli (strain BSR3)</name>
    <dbReference type="NCBI Taxonomy" id="999541"/>
    <lineage>
        <taxon>Bacteria</taxon>
        <taxon>Pseudomonadati</taxon>
        <taxon>Pseudomonadota</taxon>
        <taxon>Betaproteobacteria</taxon>
        <taxon>Burkholderiales</taxon>
        <taxon>Burkholderiaceae</taxon>
        <taxon>Burkholderia</taxon>
    </lineage>
</organism>
<dbReference type="CDD" id="cd13400">
    <property type="entry name" value="LT_IagB-like"/>
    <property type="match status" value="1"/>
</dbReference>
<dbReference type="Proteomes" id="UP000008316">
    <property type="component" value="Plasmid bgla_3p"/>
</dbReference>
<evidence type="ECO:0000256" key="2">
    <source>
        <dbReference type="SAM" id="SignalP"/>
    </source>
</evidence>
<feature type="signal peptide" evidence="2">
    <location>
        <begin position="1"/>
        <end position="22"/>
    </location>
</feature>
<accession>F2LSH4</accession>
<dbReference type="InterPro" id="IPR023346">
    <property type="entry name" value="Lysozyme-like_dom_sf"/>
</dbReference>
<evidence type="ECO:0000259" key="3">
    <source>
        <dbReference type="Pfam" id="PF01464"/>
    </source>
</evidence>
<dbReference type="EMBL" id="CP002603">
    <property type="protein sequence ID" value="AEA65770.1"/>
    <property type="molecule type" value="Genomic_DNA"/>
</dbReference>
<keyword evidence="4" id="KW-0614">Plasmid</keyword>
<protein>
    <submittedName>
        <fullName evidence="4">Transglycosylase SLT domain-containing protein</fullName>
    </submittedName>
</protein>
<dbReference type="KEGG" id="bgd:bgla_3p0690"/>